<dbReference type="InterPro" id="IPR001789">
    <property type="entry name" value="Sig_transdc_resp-reg_receiver"/>
</dbReference>
<feature type="domain" description="HTH luxR-type" evidence="4">
    <location>
        <begin position="145"/>
        <end position="210"/>
    </location>
</feature>
<evidence type="ECO:0000256" key="1">
    <source>
        <dbReference type="ARBA" id="ARBA00022553"/>
    </source>
</evidence>
<evidence type="ECO:0000313" key="6">
    <source>
        <dbReference type="EMBL" id="MEA5480237.1"/>
    </source>
</evidence>
<evidence type="ECO:0000259" key="4">
    <source>
        <dbReference type="PROSITE" id="PS50043"/>
    </source>
</evidence>
<evidence type="ECO:0000256" key="2">
    <source>
        <dbReference type="ARBA" id="ARBA00023125"/>
    </source>
</evidence>
<organism evidence="6 7">
    <name type="scientific">Pseudanabaena galeata UHCC 0370</name>
    <dbReference type="NCBI Taxonomy" id="3110310"/>
    <lineage>
        <taxon>Bacteria</taxon>
        <taxon>Bacillati</taxon>
        <taxon>Cyanobacteriota</taxon>
        <taxon>Cyanophyceae</taxon>
        <taxon>Pseudanabaenales</taxon>
        <taxon>Pseudanabaenaceae</taxon>
        <taxon>Pseudanabaena</taxon>
    </lineage>
</organism>
<evidence type="ECO:0000313" key="7">
    <source>
        <dbReference type="Proteomes" id="UP001301388"/>
    </source>
</evidence>
<dbReference type="SUPFAM" id="SSF52172">
    <property type="entry name" value="CheY-like"/>
    <property type="match status" value="1"/>
</dbReference>
<dbReference type="RefSeq" id="WP_323263287.1">
    <property type="nucleotide sequence ID" value="NZ_JAYGIE010000114.1"/>
</dbReference>
<dbReference type="InterPro" id="IPR039420">
    <property type="entry name" value="WalR-like"/>
</dbReference>
<name>A0ABU5TQ78_9CYAN</name>
<dbReference type="CDD" id="cd06170">
    <property type="entry name" value="LuxR_C_like"/>
    <property type="match status" value="1"/>
</dbReference>
<evidence type="ECO:0000256" key="3">
    <source>
        <dbReference type="PROSITE-ProRule" id="PRU00169"/>
    </source>
</evidence>
<accession>A0ABU5TQ78</accession>
<dbReference type="InterPro" id="IPR016032">
    <property type="entry name" value="Sig_transdc_resp-reg_C-effctor"/>
</dbReference>
<dbReference type="PANTHER" id="PTHR43214">
    <property type="entry name" value="TWO-COMPONENT RESPONSE REGULATOR"/>
    <property type="match status" value="1"/>
</dbReference>
<dbReference type="PROSITE" id="PS50043">
    <property type="entry name" value="HTH_LUXR_2"/>
    <property type="match status" value="1"/>
</dbReference>
<dbReference type="InterPro" id="IPR000792">
    <property type="entry name" value="Tscrpt_reg_LuxR_C"/>
</dbReference>
<dbReference type="SMART" id="SM00421">
    <property type="entry name" value="HTH_LUXR"/>
    <property type="match status" value="1"/>
</dbReference>
<gene>
    <name evidence="6" type="ORF">VB774_21610</name>
</gene>
<dbReference type="Proteomes" id="UP001301388">
    <property type="component" value="Unassembled WGS sequence"/>
</dbReference>
<dbReference type="PANTHER" id="PTHR43214:SF43">
    <property type="entry name" value="TWO-COMPONENT RESPONSE REGULATOR"/>
    <property type="match status" value="1"/>
</dbReference>
<reference evidence="6 7" key="1">
    <citation type="submission" date="2023-12" db="EMBL/GenBank/DDBJ databases">
        <title>Baltic Sea Cyanobacteria.</title>
        <authorList>
            <person name="Delbaje E."/>
            <person name="Fewer D.P."/>
            <person name="Shishido T.K."/>
        </authorList>
    </citation>
    <scope>NUCLEOTIDE SEQUENCE [LARGE SCALE GENOMIC DNA]</scope>
    <source>
        <strain evidence="6 7">UHCC 0370</strain>
    </source>
</reference>
<dbReference type="EMBL" id="JAYGIE010000114">
    <property type="protein sequence ID" value="MEA5480237.1"/>
    <property type="molecule type" value="Genomic_DNA"/>
</dbReference>
<feature type="modified residue" description="4-aspartylphosphate" evidence="3">
    <location>
        <position position="54"/>
    </location>
</feature>
<dbReference type="InterPro" id="IPR011006">
    <property type="entry name" value="CheY-like_superfamily"/>
</dbReference>
<protein>
    <submittedName>
        <fullName evidence="6">Response regulator transcription factor</fullName>
    </submittedName>
</protein>
<dbReference type="CDD" id="cd17535">
    <property type="entry name" value="REC_NarL-like"/>
    <property type="match status" value="1"/>
</dbReference>
<proteinExistence type="predicted"/>
<feature type="domain" description="Response regulatory" evidence="5">
    <location>
        <begin position="3"/>
        <end position="119"/>
    </location>
</feature>
<dbReference type="InterPro" id="IPR058245">
    <property type="entry name" value="NreC/VraR/RcsB-like_REC"/>
</dbReference>
<dbReference type="Gene3D" id="3.40.50.2300">
    <property type="match status" value="1"/>
</dbReference>
<dbReference type="SMART" id="SM00448">
    <property type="entry name" value="REC"/>
    <property type="match status" value="1"/>
</dbReference>
<keyword evidence="1 3" id="KW-0597">Phosphoprotein</keyword>
<dbReference type="PRINTS" id="PR00038">
    <property type="entry name" value="HTHLUXR"/>
</dbReference>
<comment type="caution">
    <text evidence="6">The sequence shown here is derived from an EMBL/GenBank/DDBJ whole genome shotgun (WGS) entry which is preliminary data.</text>
</comment>
<keyword evidence="7" id="KW-1185">Reference proteome</keyword>
<sequence>MIKIILADDQDLIRRGLKALLKTAPEIEVIGEAGNGEDCLAQLEKLNPDLILMDIRMPIMDGVAATRAIHSQFPDIKVLVLTTFANREYVQKALQSGAVGYLLKDTPFDELTQAIRLAQKGYVQIAPGLMNYILEVQPEAIVRQELKGWHELTARDRQIVELVANGLNNREIGESLFLSEKTVKNRLTNILSCLGLRDRTQLAISMHSIGH</sequence>
<keyword evidence="2" id="KW-0238">DNA-binding</keyword>
<dbReference type="SUPFAM" id="SSF46894">
    <property type="entry name" value="C-terminal effector domain of the bipartite response regulators"/>
    <property type="match status" value="1"/>
</dbReference>
<evidence type="ECO:0000259" key="5">
    <source>
        <dbReference type="PROSITE" id="PS50110"/>
    </source>
</evidence>
<dbReference type="Pfam" id="PF00072">
    <property type="entry name" value="Response_reg"/>
    <property type="match status" value="1"/>
</dbReference>
<dbReference type="PROSITE" id="PS50110">
    <property type="entry name" value="RESPONSE_REGULATORY"/>
    <property type="match status" value="1"/>
</dbReference>
<dbReference type="Pfam" id="PF00196">
    <property type="entry name" value="GerE"/>
    <property type="match status" value="1"/>
</dbReference>